<dbReference type="AlphaFoldDB" id="A0ABD6EMM5"/>
<protein>
    <submittedName>
        <fullName evidence="1">Uncharacterized protein</fullName>
    </submittedName>
</protein>
<evidence type="ECO:0000313" key="1">
    <source>
        <dbReference type="EMBL" id="MFH4978671.1"/>
    </source>
</evidence>
<sequence>MVKNGVPLGNPFDDRNKLWKVKSYTQLAMDRLPTQNYCIGMGGSIIYKTEKMGCTIILDADMDVKVHTGVIGLGGLHEKSGYETYVARRVDMQKYPQYSNRSYSECTGVVNSTVYYIQCFCYGNKTRSCYIDNWNEEDANIAQFDRIYNFERSSPFSLTWTLGSRKVDGVEEPKPLFICAIGTVNSSLHEGNLENLNPDDYLNTDISCGAIIRANFSGMKMLWWKANYTLGSTINCPLDMNECHINSANIHYSRSESYIVEYICCCQGNLCNFKKIPPFWSICDNQLWSFHYQVLNLQMIGYKDKEKNIGYFMCAELYDADDEPLLVHVGTSLVHR</sequence>
<name>A0ABD6EMM5_9BILA</name>
<accession>A0ABD6EMM5</accession>
<organism evidence="1 2">
    <name type="scientific">Gnathostoma spinigerum</name>
    <dbReference type="NCBI Taxonomy" id="75299"/>
    <lineage>
        <taxon>Eukaryota</taxon>
        <taxon>Metazoa</taxon>
        <taxon>Ecdysozoa</taxon>
        <taxon>Nematoda</taxon>
        <taxon>Chromadorea</taxon>
        <taxon>Rhabditida</taxon>
        <taxon>Spirurina</taxon>
        <taxon>Gnathostomatomorpha</taxon>
        <taxon>Gnathostomatoidea</taxon>
        <taxon>Gnathostomatidae</taxon>
        <taxon>Gnathostoma</taxon>
    </lineage>
</organism>
<keyword evidence="2" id="KW-1185">Reference proteome</keyword>
<gene>
    <name evidence="1" type="ORF">AB6A40_005380</name>
</gene>
<proteinExistence type="predicted"/>
<dbReference type="Proteomes" id="UP001608902">
    <property type="component" value="Unassembled WGS sequence"/>
</dbReference>
<reference evidence="1 2" key="1">
    <citation type="submission" date="2024-08" db="EMBL/GenBank/DDBJ databases">
        <title>Gnathostoma spinigerum genome.</title>
        <authorList>
            <person name="Gonzalez-Bertolin B."/>
            <person name="Monzon S."/>
            <person name="Zaballos A."/>
            <person name="Jimenez P."/>
            <person name="Dekumyoy P."/>
            <person name="Varona S."/>
            <person name="Cuesta I."/>
            <person name="Sumanam S."/>
            <person name="Adisakwattana P."/>
            <person name="Gasser R.B."/>
            <person name="Hernandez-Gonzalez A."/>
            <person name="Young N.D."/>
            <person name="Perteguer M.J."/>
        </authorList>
    </citation>
    <scope>NUCLEOTIDE SEQUENCE [LARGE SCALE GENOMIC DNA]</scope>
    <source>
        <strain evidence="1">AL3</strain>
        <tissue evidence="1">Liver</tissue>
    </source>
</reference>
<dbReference type="EMBL" id="JBGFUD010003393">
    <property type="protein sequence ID" value="MFH4978671.1"/>
    <property type="molecule type" value="Genomic_DNA"/>
</dbReference>
<comment type="caution">
    <text evidence="1">The sequence shown here is derived from an EMBL/GenBank/DDBJ whole genome shotgun (WGS) entry which is preliminary data.</text>
</comment>
<evidence type="ECO:0000313" key="2">
    <source>
        <dbReference type="Proteomes" id="UP001608902"/>
    </source>
</evidence>